<dbReference type="GO" id="GO:0006281">
    <property type="term" value="P:DNA repair"/>
    <property type="evidence" value="ECO:0007669"/>
    <property type="project" value="TreeGrafter"/>
</dbReference>
<dbReference type="PANTHER" id="PTHR45626:SF17">
    <property type="entry name" value="HELICASE-LIKE TRANSCRIPTION FACTOR"/>
    <property type="match status" value="1"/>
</dbReference>
<dbReference type="SUPFAM" id="SSF57850">
    <property type="entry name" value="RING/U-box"/>
    <property type="match status" value="1"/>
</dbReference>
<evidence type="ECO:0008006" key="18">
    <source>
        <dbReference type="Google" id="ProtNLM"/>
    </source>
</evidence>
<proteinExistence type="inferred from homology"/>
<evidence type="ECO:0000259" key="15">
    <source>
        <dbReference type="PROSITE" id="PS51194"/>
    </source>
</evidence>
<evidence type="ECO:0000256" key="12">
    <source>
        <dbReference type="SAM" id="MobiDB-lite"/>
    </source>
</evidence>
<dbReference type="SMART" id="SM00487">
    <property type="entry name" value="DEXDc"/>
    <property type="match status" value="1"/>
</dbReference>
<dbReference type="InterPro" id="IPR038718">
    <property type="entry name" value="SNF2-like_sf"/>
</dbReference>
<evidence type="ECO:0000256" key="3">
    <source>
        <dbReference type="ARBA" id="ARBA00022723"/>
    </source>
</evidence>
<comment type="subcellular location">
    <subcellularLocation>
        <location evidence="1">Nucleus</location>
    </subcellularLocation>
</comment>
<evidence type="ECO:0000256" key="4">
    <source>
        <dbReference type="ARBA" id="ARBA00022741"/>
    </source>
</evidence>
<evidence type="ECO:0000256" key="8">
    <source>
        <dbReference type="ARBA" id="ARBA00022833"/>
    </source>
</evidence>
<evidence type="ECO:0000313" key="17">
    <source>
        <dbReference type="Proteomes" id="UP001141552"/>
    </source>
</evidence>
<dbReference type="Pfam" id="PF00271">
    <property type="entry name" value="Helicase_C"/>
    <property type="match status" value="1"/>
</dbReference>
<keyword evidence="9" id="KW-0067">ATP-binding</keyword>
<dbReference type="InterPro" id="IPR050628">
    <property type="entry name" value="SNF2_RAD54_helicase_TF"/>
</dbReference>
<evidence type="ECO:0000256" key="9">
    <source>
        <dbReference type="ARBA" id="ARBA00022840"/>
    </source>
</evidence>
<evidence type="ECO:0000256" key="5">
    <source>
        <dbReference type="ARBA" id="ARBA00022771"/>
    </source>
</evidence>
<dbReference type="InterPro" id="IPR000330">
    <property type="entry name" value="SNF2_N"/>
</dbReference>
<dbReference type="Gene3D" id="3.30.40.10">
    <property type="entry name" value="Zinc/RING finger domain, C3HC4 (zinc finger)"/>
    <property type="match status" value="1"/>
</dbReference>
<dbReference type="PROSITE" id="PS50089">
    <property type="entry name" value="ZF_RING_2"/>
    <property type="match status" value="1"/>
</dbReference>
<dbReference type="Pfam" id="PF08797">
    <property type="entry name" value="HIRAN"/>
    <property type="match status" value="1"/>
</dbReference>
<dbReference type="GO" id="GO:0005634">
    <property type="term" value="C:nucleus"/>
    <property type="evidence" value="ECO:0007669"/>
    <property type="project" value="UniProtKB-SubCell"/>
</dbReference>
<evidence type="ECO:0000256" key="2">
    <source>
        <dbReference type="ARBA" id="ARBA00008438"/>
    </source>
</evidence>
<dbReference type="PROSITE" id="PS51192">
    <property type="entry name" value="HELICASE_ATP_BIND_1"/>
    <property type="match status" value="1"/>
</dbReference>
<dbReference type="InterPro" id="IPR018957">
    <property type="entry name" value="Znf_C3HC4_RING-type"/>
</dbReference>
<feature type="compositionally biased region" description="Basic residues" evidence="12">
    <location>
        <begin position="399"/>
        <end position="417"/>
    </location>
</feature>
<accession>A0A9Q0G9P8</accession>
<dbReference type="GO" id="GO:0008094">
    <property type="term" value="F:ATP-dependent activity, acting on DNA"/>
    <property type="evidence" value="ECO:0007669"/>
    <property type="project" value="TreeGrafter"/>
</dbReference>
<evidence type="ECO:0000259" key="14">
    <source>
        <dbReference type="PROSITE" id="PS51192"/>
    </source>
</evidence>
<dbReference type="GO" id="GO:0004386">
    <property type="term" value="F:helicase activity"/>
    <property type="evidence" value="ECO:0007669"/>
    <property type="project" value="UniProtKB-KW"/>
</dbReference>
<reference evidence="16" key="2">
    <citation type="journal article" date="2023" name="Plants (Basel)">
        <title>Annotation of the Turnera subulata (Passifloraceae) Draft Genome Reveals the S-Locus Evolved after the Divergence of Turneroideae from Passifloroideae in a Stepwise Manner.</title>
        <authorList>
            <person name="Henning P.M."/>
            <person name="Roalson E.H."/>
            <person name="Mir W."/>
            <person name="McCubbin A.G."/>
            <person name="Shore J.S."/>
        </authorList>
    </citation>
    <scope>NUCLEOTIDE SEQUENCE</scope>
    <source>
        <strain evidence="16">F60SS</strain>
    </source>
</reference>
<keyword evidence="4" id="KW-0547">Nucleotide-binding</keyword>
<dbReference type="InterPro" id="IPR014001">
    <property type="entry name" value="Helicase_ATP-bd"/>
</dbReference>
<dbReference type="InterPro" id="IPR001650">
    <property type="entry name" value="Helicase_C-like"/>
</dbReference>
<dbReference type="GO" id="GO:0003676">
    <property type="term" value="F:nucleic acid binding"/>
    <property type="evidence" value="ECO:0007669"/>
    <property type="project" value="InterPro"/>
</dbReference>
<dbReference type="GO" id="GO:0016818">
    <property type="term" value="F:hydrolase activity, acting on acid anhydrides, in phosphorus-containing anhydrides"/>
    <property type="evidence" value="ECO:0007669"/>
    <property type="project" value="InterPro"/>
</dbReference>
<dbReference type="Gene3D" id="3.40.50.10810">
    <property type="entry name" value="Tandem AAA-ATPase domain"/>
    <property type="match status" value="2"/>
</dbReference>
<evidence type="ECO:0000259" key="13">
    <source>
        <dbReference type="PROSITE" id="PS50089"/>
    </source>
</evidence>
<dbReference type="AlphaFoldDB" id="A0A9Q0G9P8"/>
<dbReference type="SUPFAM" id="SSF52540">
    <property type="entry name" value="P-loop containing nucleoside triphosphate hydrolases"/>
    <property type="match status" value="2"/>
</dbReference>
<sequence length="957" mass="106744">MPYLLLHSIPKPVFTSNFTRTATARLFLSSQFPSFFRIQSQHSSKFTTLHRPPPGHLNRTKEAAEEDHQQLSNSKKQSFSYPLSPSVTAAAMDLEEERDDPVSVYMTLDDWPHSRTETYMVGFVLANIVGLKYYSGRITGRELVGLVREPLNPYDGNAIKVLNTLSVQVGHIERSVAAVLSPLIDSHRVTVEGIVPNSGAKNKFRISCQVHLFARLEDFEVVRSAISGAGMVLLPPLHSPLGSSDAMVVRERSKERDGVKSLDEVFKLADERARKEGQMGHLEPPTEVIKSPLFPHQKEALWWLVNRENSTELPPFWEERDGEYVNVLTNFHTGKRPEPLRGGILADDMGLGKTLTLLSLIALDKCGGNTGVQGGDGDSKLVEEASVDKGDGESVLSGKKGKRSRMTGKGARGQKKPKIDKSSAVIDEWSGILGAKTTLIVCPPAVFSTWIAQLEEHTHQGSFKVYMYYGSNRTKEVEELCKHDIVLTTFSTLAVEDRNQDSPMDKIEWRRVILDEAHLIKNASAQQSQAATKLKARRRWVVTGTPIQNGSFDLFSLMSFLRFEPFSIKSYWRSLLQRPLAAGDKTGLTRLQVLMATISLRRTKDKAVLNLPSKTFETCYVELSGEERELYDQMEGEAKGVIQNFINDDSMMRNYSTVLCLILRLRQICNDLALCPSDLRSLLPSASIEDVSDNPDLLTKLVSVLQAGEDFDCPICISSPTDVVITCCAHIFCRPCILKTLQRTKPCCPLCRHPLSMSDLFSAPPEFYSNNNIETSSSATTSSKVSALLKLLVASRTENPSMKSVVFSQFQKMLVLLEEPLKALGFKILRLDGSMNAKRRAQIIKEFGILGPETATVLLASLKASGAGINLTAASRVYLFEPWWNPAVEEQAMDRVHRIGQKEDVRIVRLIARNSIEERILEMQERKKTLAKEAFGRRGKKGQNEASMDDIRTILSL</sequence>
<evidence type="ECO:0000256" key="6">
    <source>
        <dbReference type="ARBA" id="ARBA00022801"/>
    </source>
</evidence>
<dbReference type="InterPro" id="IPR027417">
    <property type="entry name" value="P-loop_NTPase"/>
</dbReference>
<keyword evidence="8" id="KW-0862">Zinc</keyword>
<reference evidence="16" key="1">
    <citation type="submission" date="2022-02" db="EMBL/GenBank/DDBJ databases">
        <authorList>
            <person name="Henning P.M."/>
            <person name="McCubbin A.G."/>
            <person name="Shore J.S."/>
        </authorList>
    </citation>
    <scope>NUCLEOTIDE SEQUENCE</scope>
    <source>
        <strain evidence="16">F60SS</strain>
        <tissue evidence="16">Leaves</tissue>
    </source>
</reference>
<dbReference type="InterPro" id="IPR001841">
    <property type="entry name" value="Znf_RING"/>
</dbReference>
<keyword evidence="17" id="KW-1185">Reference proteome</keyword>
<protein>
    <recommendedName>
        <fullName evidence="18">SWI/SNF-related matrix-associated actin-dependent regulator of chromatin subfamily A member 3-like 1</fullName>
    </recommendedName>
</protein>
<keyword evidence="7" id="KW-0347">Helicase</keyword>
<feature type="region of interest" description="Disordered" evidence="12">
    <location>
        <begin position="384"/>
        <end position="417"/>
    </location>
</feature>
<evidence type="ECO:0000256" key="7">
    <source>
        <dbReference type="ARBA" id="ARBA00022806"/>
    </source>
</evidence>
<evidence type="ECO:0000256" key="11">
    <source>
        <dbReference type="PROSITE-ProRule" id="PRU00175"/>
    </source>
</evidence>
<dbReference type="PROSITE" id="PS00518">
    <property type="entry name" value="ZF_RING_1"/>
    <property type="match status" value="1"/>
</dbReference>
<dbReference type="InterPro" id="IPR017907">
    <property type="entry name" value="Znf_RING_CS"/>
</dbReference>
<dbReference type="EMBL" id="JAKUCV010001604">
    <property type="protein sequence ID" value="KAJ4845681.1"/>
    <property type="molecule type" value="Genomic_DNA"/>
</dbReference>
<dbReference type="PANTHER" id="PTHR45626">
    <property type="entry name" value="TRANSCRIPTION TERMINATION FACTOR 2-RELATED"/>
    <property type="match status" value="1"/>
</dbReference>
<dbReference type="PROSITE" id="PS51194">
    <property type="entry name" value="HELICASE_CTER"/>
    <property type="match status" value="1"/>
</dbReference>
<name>A0A9Q0G9P8_9ROSI</name>
<keyword evidence="6" id="KW-0378">Hydrolase</keyword>
<keyword evidence="5 11" id="KW-0863">Zinc-finger</keyword>
<dbReference type="InterPro" id="IPR013083">
    <property type="entry name" value="Znf_RING/FYVE/PHD"/>
</dbReference>
<dbReference type="Gene3D" id="3.40.50.300">
    <property type="entry name" value="P-loop containing nucleotide triphosphate hydrolases"/>
    <property type="match status" value="1"/>
</dbReference>
<dbReference type="Proteomes" id="UP001141552">
    <property type="component" value="Unassembled WGS sequence"/>
</dbReference>
<dbReference type="GO" id="GO:0008270">
    <property type="term" value="F:zinc ion binding"/>
    <property type="evidence" value="ECO:0007669"/>
    <property type="project" value="UniProtKB-KW"/>
</dbReference>
<dbReference type="CDD" id="cd16509">
    <property type="entry name" value="RING-HC_HLTF"/>
    <property type="match status" value="1"/>
</dbReference>
<comment type="similarity">
    <text evidence="2">Belongs to the SNF2/RAD54 helicase family. RAD16 subfamily.</text>
</comment>
<dbReference type="InterPro" id="IPR014905">
    <property type="entry name" value="HIRAN"/>
</dbReference>
<evidence type="ECO:0000256" key="10">
    <source>
        <dbReference type="ARBA" id="ARBA00023242"/>
    </source>
</evidence>
<keyword evidence="3" id="KW-0479">Metal-binding</keyword>
<feature type="domain" description="Helicase ATP-binding" evidence="14">
    <location>
        <begin position="334"/>
        <end position="564"/>
    </location>
</feature>
<dbReference type="Pfam" id="PF00097">
    <property type="entry name" value="zf-C3HC4"/>
    <property type="match status" value="1"/>
</dbReference>
<dbReference type="SMART" id="SM00910">
    <property type="entry name" value="HIRAN"/>
    <property type="match status" value="1"/>
</dbReference>
<feature type="domain" description="RING-type" evidence="13">
    <location>
        <begin position="713"/>
        <end position="752"/>
    </location>
</feature>
<dbReference type="SMART" id="SM00490">
    <property type="entry name" value="HELICc"/>
    <property type="match status" value="1"/>
</dbReference>
<dbReference type="CDD" id="cd18793">
    <property type="entry name" value="SF2_C_SNF"/>
    <property type="match status" value="1"/>
</dbReference>
<keyword evidence="10" id="KW-0539">Nucleus</keyword>
<dbReference type="Gene3D" id="3.30.70.2330">
    <property type="match status" value="1"/>
</dbReference>
<dbReference type="OrthoDB" id="448448at2759"/>
<dbReference type="SMART" id="SM00184">
    <property type="entry name" value="RING"/>
    <property type="match status" value="1"/>
</dbReference>
<evidence type="ECO:0000313" key="16">
    <source>
        <dbReference type="EMBL" id="KAJ4845681.1"/>
    </source>
</evidence>
<gene>
    <name evidence="16" type="ORF">Tsubulata_003573</name>
</gene>
<feature type="domain" description="Helicase C-terminal" evidence="15">
    <location>
        <begin position="787"/>
        <end position="952"/>
    </location>
</feature>
<evidence type="ECO:0000256" key="1">
    <source>
        <dbReference type="ARBA" id="ARBA00004123"/>
    </source>
</evidence>
<dbReference type="Pfam" id="PF00176">
    <property type="entry name" value="SNF2-rel_dom"/>
    <property type="match status" value="1"/>
</dbReference>
<dbReference type="InterPro" id="IPR049730">
    <property type="entry name" value="SNF2/RAD54-like_C"/>
</dbReference>
<dbReference type="GO" id="GO:0005524">
    <property type="term" value="F:ATP binding"/>
    <property type="evidence" value="ECO:0007669"/>
    <property type="project" value="UniProtKB-KW"/>
</dbReference>
<comment type="caution">
    <text evidence="16">The sequence shown here is derived from an EMBL/GenBank/DDBJ whole genome shotgun (WGS) entry which is preliminary data.</text>
</comment>
<organism evidence="16 17">
    <name type="scientific">Turnera subulata</name>
    <dbReference type="NCBI Taxonomy" id="218843"/>
    <lineage>
        <taxon>Eukaryota</taxon>
        <taxon>Viridiplantae</taxon>
        <taxon>Streptophyta</taxon>
        <taxon>Embryophyta</taxon>
        <taxon>Tracheophyta</taxon>
        <taxon>Spermatophyta</taxon>
        <taxon>Magnoliopsida</taxon>
        <taxon>eudicotyledons</taxon>
        <taxon>Gunneridae</taxon>
        <taxon>Pentapetalae</taxon>
        <taxon>rosids</taxon>
        <taxon>fabids</taxon>
        <taxon>Malpighiales</taxon>
        <taxon>Passifloraceae</taxon>
        <taxon>Turnera</taxon>
    </lineage>
</organism>